<dbReference type="RefSeq" id="WP_055940925.1">
    <property type="nucleotide sequence ID" value="NZ_JAQDCV010000010.1"/>
</dbReference>
<keyword evidence="3" id="KW-1185">Reference proteome</keyword>
<evidence type="ECO:0000256" key="1">
    <source>
        <dbReference type="SAM" id="MobiDB-lite"/>
    </source>
</evidence>
<gene>
    <name evidence="2" type="ORF">APZ18_01365</name>
</gene>
<proteinExistence type="predicted"/>
<evidence type="ECO:0000313" key="3">
    <source>
        <dbReference type="Proteomes" id="UP000050833"/>
    </source>
</evidence>
<evidence type="ECO:0000313" key="2">
    <source>
        <dbReference type="EMBL" id="KQC85880.1"/>
    </source>
</evidence>
<name>A0AAW3JU16_9FIRM</name>
<protein>
    <submittedName>
        <fullName evidence="2">Uncharacterized protein</fullName>
    </submittedName>
</protein>
<organism evidence="2 3">
    <name type="scientific">Butyribacter intestini</name>
    <dbReference type="NCBI Taxonomy" id="1703332"/>
    <lineage>
        <taxon>Bacteria</taxon>
        <taxon>Bacillati</taxon>
        <taxon>Bacillota</taxon>
        <taxon>Clostridia</taxon>
        <taxon>Lachnospirales</taxon>
        <taxon>Lachnospiraceae</taxon>
        <taxon>Butyribacter</taxon>
    </lineage>
</organism>
<sequence>MSVELMEHDEDLWTRFVSTGSVEDYLKYRTEIRNSFDDSEIADKERKDGRDSYIYRDDTDGITDERI</sequence>
<accession>A0AAW3JU16</accession>
<feature type="region of interest" description="Disordered" evidence="1">
    <location>
        <begin position="47"/>
        <end position="67"/>
    </location>
</feature>
<reference evidence="2 3" key="1">
    <citation type="submission" date="2015-10" db="EMBL/GenBank/DDBJ databases">
        <title>Butyribacter intestini gen. nov., sp. nov., a butyric acid-producing bacterium of the family Lachnospiraceae isolated from the human faeces.</title>
        <authorList>
            <person name="Zou Y."/>
            <person name="Xue W."/>
            <person name="Luo G."/>
            <person name="Lv M."/>
        </authorList>
    </citation>
    <scope>NUCLEOTIDE SEQUENCE [LARGE SCALE GENOMIC DNA]</scope>
    <source>
        <strain evidence="2 3">TF01-11</strain>
    </source>
</reference>
<dbReference type="Proteomes" id="UP000050833">
    <property type="component" value="Unassembled WGS sequence"/>
</dbReference>
<comment type="caution">
    <text evidence="2">The sequence shown here is derived from an EMBL/GenBank/DDBJ whole genome shotgun (WGS) entry which is preliminary data.</text>
</comment>
<dbReference type="EMBL" id="LLKB01000001">
    <property type="protein sequence ID" value="KQC85880.1"/>
    <property type="molecule type" value="Genomic_DNA"/>
</dbReference>
<dbReference type="AlphaFoldDB" id="A0AAW3JU16"/>